<dbReference type="OMA" id="IKNQFYR"/>
<name>A0A1X2HRQ9_SYNRA</name>
<dbReference type="OrthoDB" id="445556at2759"/>
<feature type="compositionally biased region" description="Basic and acidic residues" evidence="2">
    <location>
        <begin position="146"/>
        <end position="158"/>
    </location>
</feature>
<evidence type="ECO:0000256" key="2">
    <source>
        <dbReference type="SAM" id="MobiDB-lite"/>
    </source>
</evidence>
<dbReference type="InterPro" id="IPR001623">
    <property type="entry name" value="DnaJ_domain"/>
</dbReference>
<dbReference type="STRING" id="13706.A0A1X2HRQ9"/>
<keyword evidence="5" id="KW-1185">Reference proteome</keyword>
<dbReference type="PANTHER" id="PTHR44145:SF3">
    <property type="entry name" value="DNAJ HOMOLOG SUBFAMILY A MEMBER 3, MITOCHONDRIAL"/>
    <property type="match status" value="1"/>
</dbReference>
<evidence type="ECO:0000259" key="3">
    <source>
        <dbReference type="PROSITE" id="PS50076"/>
    </source>
</evidence>
<dbReference type="PROSITE" id="PS50076">
    <property type="entry name" value="DNAJ_2"/>
    <property type="match status" value="1"/>
</dbReference>
<evidence type="ECO:0000256" key="1">
    <source>
        <dbReference type="ARBA" id="ARBA00023186"/>
    </source>
</evidence>
<keyword evidence="1" id="KW-0143">Chaperone</keyword>
<dbReference type="PANTHER" id="PTHR44145">
    <property type="entry name" value="DNAJ HOMOLOG SUBFAMILY A MEMBER 3, MITOCHONDRIAL"/>
    <property type="match status" value="1"/>
</dbReference>
<dbReference type="SMART" id="SM00271">
    <property type="entry name" value="DnaJ"/>
    <property type="match status" value="1"/>
</dbReference>
<gene>
    <name evidence="4" type="ORF">BCR43DRAFT_487167</name>
</gene>
<sequence>MFKRCFHSTSSAWKQRNPYDVLNVKRNADKKTIKKHYYRLSKQYHPDLNPNNSEAHKRFLEINEAYAILGNEARKSQYDREEASGTSYGGSPSHSAYSAYSAAFRTGPSQAWHGRARRQQQQTGSASARAQAEGMKGSSSAHVHREHFTKYYEAEERRRRTRMSQAAERRRAAGHAGGDEHDPARFDPSRFETWWGRLWKLGLLLSGVYAAEKYNESQRRAEKSRL</sequence>
<feature type="compositionally biased region" description="Polar residues" evidence="2">
    <location>
        <begin position="119"/>
        <end position="128"/>
    </location>
</feature>
<feature type="region of interest" description="Disordered" evidence="2">
    <location>
        <begin position="108"/>
        <end position="186"/>
    </location>
</feature>
<accession>A0A1X2HRQ9</accession>
<dbReference type="InParanoid" id="A0A1X2HRQ9"/>
<feature type="compositionally biased region" description="Basic and acidic residues" evidence="2">
    <location>
        <begin position="167"/>
        <end position="186"/>
    </location>
</feature>
<dbReference type="PRINTS" id="PR00625">
    <property type="entry name" value="JDOMAIN"/>
</dbReference>
<dbReference type="AlphaFoldDB" id="A0A1X2HRQ9"/>
<organism evidence="4 5">
    <name type="scientific">Syncephalastrum racemosum</name>
    <name type="common">Filamentous fungus</name>
    <dbReference type="NCBI Taxonomy" id="13706"/>
    <lineage>
        <taxon>Eukaryota</taxon>
        <taxon>Fungi</taxon>
        <taxon>Fungi incertae sedis</taxon>
        <taxon>Mucoromycota</taxon>
        <taxon>Mucoromycotina</taxon>
        <taxon>Mucoromycetes</taxon>
        <taxon>Mucorales</taxon>
        <taxon>Syncephalastraceae</taxon>
        <taxon>Syncephalastrum</taxon>
    </lineage>
</organism>
<dbReference type="Gene3D" id="1.10.287.110">
    <property type="entry name" value="DnaJ domain"/>
    <property type="match status" value="1"/>
</dbReference>
<dbReference type="CDD" id="cd06257">
    <property type="entry name" value="DnaJ"/>
    <property type="match status" value="1"/>
</dbReference>
<proteinExistence type="predicted"/>
<dbReference type="SUPFAM" id="SSF46565">
    <property type="entry name" value="Chaperone J-domain"/>
    <property type="match status" value="1"/>
</dbReference>
<dbReference type="InterPro" id="IPR051938">
    <property type="entry name" value="Apopto_cytoskel_mod"/>
</dbReference>
<dbReference type="InterPro" id="IPR036869">
    <property type="entry name" value="J_dom_sf"/>
</dbReference>
<dbReference type="EMBL" id="MCGN01000002">
    <property type="protein sequence ID" value="ORZ01586.1"/>
    <property type="molecule type" value="Genomic_DNA"/>
</dbReference>
<evidence type="ECO:0000313" key="5">
    <source>
        <dbReference type="Proteomes" id="UP000242180"/>
    </source>
</evidence>
<protein>
    <submittedName>
        <fullName evidence="4">DnaJ domain-containing protein</fullName>
    </submittedName>
</protein>
<comment type="caution">
    <text evidence="4">The sequence shown here is derived from an EMBL/GenBank/DDBJ whole genome shotgun (WGS) entry which is preliminary data.</text>
</comment>
<dbReference type="Proteomes" id="UP000242180">
    <property type="component" value="Unassembled WGS sequence"/>
</dbReference>
<evidence type="ECO:0000313" key="4">
    <source>
        <dbReference type="EMBL" id="ORZ01586.1"/>
    </source>
</evidence>
<dbReference type="Pfam" id="PF00226">
    <property type="entry name" value="DnaJ"/>
    <property type="match status" value="1"/>
</dbReference>
<reference evidence="4 5" key="1">
    <citation type="submission" date="2016-07" db="EMBL/GenBank/DDBJ databases">
        <title>Pervasive Adenine N6-methylation of Active Genes in Fungi.</title>
        <authorList>
            <consortium name="DOE Joint Genome Institute"/>
            <person name="Mondo S.J."/>
            <person name="Dannebaum R.O."/>
            <person name="Kuo R.C."/>
            <person name="Labutti K."/>
            <person name="Haridas S."/>
            <person name="Kuo A."/>
            <person name="Salamov A."/>
            <person name="Ahrendt S.R."/>
            <person name="Lipzen A."/>
            <person name="Sullivan W."/>
            <person name="Andreopoulos W.B."/>
            <person name="Clum A."/>
            <person name="Lindquist E."/>
            <person name="Daum C."/>
            <person name="Ramamoorthy G.K."/>
            <person name="Gryganskyi A."/>
            <person name="Culley D."/>
            <person name="Magnuson J.K."/>
            <person name="James T.Y."/>
            <person name="O'Malley M.A."/>
            <person name="Stajich J.E."/>
            <person name="Spatafora J.W."/>
            <person name="Visel A."/>
            <person name="Grigoriev I.V."/>
        </authorList>
    </citation>
    <scope>NUCLEOTIDE SEQUENCE [LARGE SCALE GENOMIC DNA]</scope>
    <source>
        <strain evidence="4 5">NRRL 2496</strain>
    </source>
</reference>
<feature type="domain" description="J" evidence="3">
    <location>
        <begin position="17"/>
        <end position="82"/>
    </location>
</feature>